<evidence type="ECO:0000256" key="1">
    <source>
        <dbReference type="SAM" id="MobiDB-lite"/>
    </source>
</evidence>
<protein>
    <submittedName>
        <fullName evidence="2">Chs5p-Arf1p-binding proteins-domain-containing protein</fullName>
    </submittedName>
</protein>
<feature type="compositionally biased region" description="Acidic residues" evidence="1">
    <location>
        <begin position="542"/>
        <end position="554"/>
    </location>
</feature>
<feature type="compositionally biased region" description="Basic and acidic residues" evidence="1">
    <location>
        <begin position="582"/>
        <end position="591"/>
    </location>
</feature>
<dbReference type="PANTHER" id="PTHR31975:SF1">
    <property type="entry name" value="BUD SITE SELECTION PROTEIN 7-RELATED"/>
    <property type="match status" value="1"/>
</dbReference>
<dbReference type="Pfam" id="PF09295">
    <property type="entry name" value="ChAPs"/>
    <property type="match status" value="2"/>
</dbReference>
<sequence>MDFFYLKYRNRLRHQYALFTAASYTFFSFPHCPLAGARKAIFRRFTSNKATVKPTNGFGLELAWQRVLKVDLGESLTARTESLSTFRELGPPDLCHVVKSTGKTGQRDLGSYHFVSGVDASSSASLAAYINSLTYAIEVRNGCYCCFNAFSRVDFRVDVKIPEGVNAYVVDLRGERHEATADMWQETYVSALLRAILYSDDPTHSLDAYRKLDPITSPEGELRFLAAAEALFLKGWQVGSDPEIQVASVTTNHLTAGLLKYFGTSGRYQQAANLFEKISVREPEVNSLLARAYLGMHEEVKALQIMSNALRTAPGPASYTLLHAQCDFLREKGPARQAVNAAPSEFVTWEKLTEVYVELGMFESVGQGAAHLNSFPMFTFNGRDAHRQLTPSRVHLPFHPLHRADPALQRLPRPGCAAPGRAPTASSRGSSAQIGWDELLKTRSAVFVMEEEYRMQKAQGDFATAGSGSPGGHARGESESAEGTTLAEGEGETDDEGDNASTRAMVSPGGSAVSATTSPVSVIGTGGEVNGNGNAAPTGGEWDPDDSDLDESDRDEMSVKTAVNTLEKPVQAAAGDEEDITGADKDKKGKEPASPLPQEPFSFSNKRLCERWLDNLFMVLYEDLRVWTIFRAEVAHFKTQHVAYRKTGLEWEILGDLGMRLHHKEEAKEAYQRCLDTPRYSVKPWSKLMEMYADEGDIQRSIQTAIRVAAYQYAEYTEMTFPTQIAQCFFKLGQVHGHAKISYHAPQHGLPEPILKIMDSYLQYGKTFKVEGYDF</sequence>
<evidence type="ECO:0000313" key="3">
    <source>
        <dbReference type="Proteomes" id="UP001218188"/>
    </source>
</evidence>
<dbReference type="EMBL" id="JARJCM010000067">
    <property type="protein sequence ID" value="KAJ7033066.1"/>
    <property type="molecule type" value="Genomic_DNA"/>
</dbReference>
<feature type="compositionally biased region" description="Low complexity" evidence="1">
    <location>
        <begin position="511"/>
        <end position="522"/>
    </location>
</feature>
<dbReference type="SUPFAM" id="SSF48452">
    <property type="entry name" value="TPR-like"/>
    <property type="match status" value="1"/>
</dbReference>
<dbReference type="AlphaFoldDB" id="A0AAD6X340"/>
<reference evidence="2" key="1">
    <citation type="submission" date="2023-03" db="EMBL/GenBank/DDBJ databases">
        <title>Massive genome expansion in bonnet fungi (Mycena s.s.) driven by repeated elements and novel gene families across ecological guilds.</title>
        <authorList>
            <consortium name="Lawrence Berkeley National Laboratory"/>
            <person name="Harder C.B."/>
            <person name="Miyauchi S."/>
            <person name="Viragh M."/>
            <person name="Kuo A."/>
            <person name="Thoen E."/>
            <person name="Andreopoulos B."/>
            <person name="Lu D."/>
            <person name="Skrede I."/>
            <person name="Drula E."/>
            <person name="Henrissat B."/>
            <person name="Morin E."/>
            <person name="Kohler A."/>
            <person name="Barry K."/>
            <person name="LaButti K."/>
            <person name="Morin E."/>
            <person name="Salamov A."/>
            <person name="Lipzen A."/>
            <person name="Mereny Z."/>
            <person name="Hegedus B."/>
            <person name="Baldrian P."/>
            <person name="Stursova M."/>
            <person name="Weitz H."/>
            <person name="Taylor A."/>
            <person name="Grigoriev I.V."/>
            <person name="Nagy L.G."/>
            <person name="Martin F."/>
            <person name="Kauserud H."/>
        </authorList>
    </citation>
    <scope>NUCLEOTIDE SEQUENCE</scope>
    <source>
        <strain evidence="2">CBHHK200</strain>
    </source>
</reference>
<dbReference type="InterPro" id="IPR015374">
    <property type="entry name" value="ChAPs"/>
</dbReference>
<feature type="region of interest" description="Disordered" evidence="1">
    <location>
        <begin position="461"/>
        <end position="600"/>
    </location>
</feature>
<comment type="caution">
    <text evidence="2">The sequence shown here is derived from an EMBL/GenBank/DDBJ whole genome shotgun (WGS) entry which is preliminary data.</text>
</comment>
<organism evidence="2 3">
    <name type="scientific">Mycena alexandri</name>
    <dbReference type="NCBI Taxonomy" id="1745969"/>
    <lineage>
        <taxon>Eukaryota</taxon>
        <taxon>Fungi</taxon>
        <taxon>Dikarya</taxon>
        <taxon>Basidiomycota</taxon>
        <taxon>Agaricomycotina</taxon>
        <taxon>Agaricomycetes</taxon>
        <taxon>Agaricomycetidae</taxon>
        <taxon>Agaricales</taxon>
        <taxon>Marasmiineae</taxon>
        <taxon>Mycenaceae</taxon>
        <taxon>Mycena</taxon>
    </lineage>
</organism>
<dbReference type="InterPro" id="IPR011990">
    <property type="entry name" value="TPR-like_helical_dom_sf"/>
</dbReference>
<dbReference type="GO" id="GO:0006893">
    <property type="term" value="P:Golgi to plasma membrane transport"/>
    <property type="evidence" value="ECO:0007669"/>
    <property type="project" value="TreeGrafter"/>
</dbReference>
<feature type="region of interest" description="Disordered" evidence="1">
    <location>
        <begin position="408"/>
        <end position="431"/>
    </location>
</feature>
<dbReference type="Proteomes" id="UP001218188">
    <property type="component" value="Unassembled WGS sequence"/>
</dbReference>
<accession>A0AAD6X340</accession>
<dbReference type="Gene3D" id="1.25.40.10">
    <property type="entry name" value="Tetratricopeptide repeat domain"/>
    <property type="match status" value="3"/>
</dbReference>
<proteinExistence type="predicted"/>
<keyword evidence="3" id="KW-1185">Reference proteome</keyword>
<gene>
    <name evidence="2" type="ORF">C8F04DRAFT_1210939</name>
</gene>
<dbReference type="GO" id="GO:0034044">
    <property type="term" value="C:exomer complex"/>
    <property type="evidence" value="ECO:0007669"/>
    <property type="project" value="UniProtKB-ARBA"/>
</dbReference>
<feature type="compositionally biased region" description="Acidic residues" evidence="1">
    <location>
        <begin position="489"/>
        <end position="498"/>
    </location>
</feature>
<name>A0AAD6X340_9AGAR</name>
<dbReference type="PANTHER" id="PTHR31975">
    <property type="entry name" value="BUD SITE SELECTION PROTEIN 7-RELATED"/>
    <property type="match status" value="1"/>
</dbReference>
<feature type="compositionally biased region" description="Low complexity" evidence="1">
    <location>
        <begin position="412"/>
        <end position="425"/>
    </location>
</feature>
<evidence type="ECO:0000313" key="2">
    <source>
        <dbReference type="EMBL" id="KAJ7033066.1"/>
    </source>
</evidence>